<dbReference type="GO" id="GO:0044272">
    <property type="term" value="P:sulfur compound biosynthetic process"/>
    <property type="evidence" value="ECO:0007669"/>
    <property type="project" value="UniProtKB-ARBA"/>
</dbReference>
<keyword evidence="13" id="KW-1185">Reference proteome</keyword>
<evidence type="ECO:0000256" key="1">
    <source>
        <dbReference type="ARBA" id="ARBA00001946"/>
    </source>
</evidence>
<dbReference type="EMBL" id="CP014750">
    <property type="protein sequence ID" value="AMQ17850.1"/>
    <property type="molecule type" value="Genomic_DNA"/>
</dbReference>
<dbReference type="KEGG" id="tpep:A0127_01000"/>
<proteinExistence type="predicted"/>
<dbReference type="NCBIfam" id="NF008821">
    <property type="entry name" value="PRK11869.1"/>
    <property type="match status" value="1"/>
</dbReference>
<dbReference type="Proteomes" id="UP000073604">
    <property type="component" value="Chromosome"/>
</dbReference>
<evidence type="ECO:0000313" key="12">
    <source>
        <dbReference type="EMBL" id="AMQ17850.1"/>
    </source>
</evidence>
<dbReference type="STRING" id="53952.A0127_01000"/>
<evidence type="ECO:0000256" key="6">
    <source>
        <dbReference type="ARBA" id="ARBA00023002"/>
    </source>
</evidence>
<comment type="cofactor">
    <cofactor evidence="3">
        <name>[4Fe-4S] cluster</name>
        <dbReference type="ChEBI" id="CHEBI:49883"/>
    </cofactor>
</comment>
<evidence type="ECO:0000256" key="8">
    <source>
        <dbReference type="ARBA" id="ARBA00023014"/>
    </source>
</evidence>
<keyword evidence="8" id="KW-0411">Iron-sulfur</keyword>
<dbReference type="CDD" id="cd03375">
    <property type="entry name" value="TPP_OGFOR"/>
    <property type="match status" value="1"/>
</dbReference>
<feature type="domain" description="Pyruvate ferredoxin oxidoreductase beta subunit C-terminal" evidence="11">
    <location>
        <begin position="208"/>
        <end position="269"/>
    </location>
</feature>
<dbReference type="Pfam" id="PF12367">
    <property type="entry name" value="PFO_beta_C"/>
    <property type="match status" value="1"/>
</dbReference>
<dbReference type="PANTHER" id="PTHR48084">
    <property type="entry name" value="2-OXOGLUTARATE OXIDOREDUCTASE SUBUNIT KORB-RELATED"/>
    <property type="match status" value="1"/>
</dbReference>
<dbReference type="NCBIfam" id="TIGR02177">
    <property type="entry name" value="PorB_KorB"/>
    <property type="match status" value="1"/>
</dbReference>
<evidence type="ECO:0000259" key="11">
    <source>
        <dbReference type="Pfam" id="PF12367"/>
    </source>
</evidence>
<evidence type="ECO:0000256" key="2">
    <source>
        <dbReference type="ARBA" id="ARBA00001964"/>
    </source>
</evidence>
<keyword evidence="7" id="KW-0408">Iron</keyword>
<dbReference type="SUPFAM" id="SSF52518">
    <property type="entry name" value="Thiamin diphosphate-binding fold (THDP-binding)"/>
    <property type="match status" value="1"/>
</dbReference>
<dbReference type="AlphaFoldDB" id="A0A142CSU8"/>
<gene>
    <name evidence="12" type="ORF">A0127_01000</name>
</gene>
<keyword evidence="4" id="KW-0479">Metal-binding</keyword>
<dbReference type="GeneID" id="27139080"/>
<reference evidence="13" key="1">
    <citation type="submission" date="2016-03" db="EMBL/GenBank/DDBJ databases">
        <authorList>
            <person name="Oger P.M."/>
        </authorList>
    </citation>
    <scope>NUCLEOTIDE SEQUENCE [LARGE SCALE GENOMIC DNA]</scope>
    <source>
        <strain evidence="13">OG-1</strain>
    </source>
</reference>
<dbReference type="Gene3D" id="3.40.50.970">
    <property type="match status" value="1"/>
</dbReference>
<evidence type="ECO:0000256" key="9">
    <source>
        <dbReference type="ARBA" id="ARBA00023052"/>
    </source>
</evidence>
<sequence length="294" mass="32910">MNVQLPTGRELFEPKRPGSQDIAWCPGCGNFGIRNILITALAELGLKPNQVAIISGIGQAAKMPHYINANGYHTLHGRAIPIATGVKASNPELTVIAEGGDGDMYAEGGNHLLHAIRRNPDITVLIHDNQVYGLTKGQASPTTMKGMKTPTQPWGVFEEPFNPVALGIALDASFVARTFMGYFKESVEIIKKAIQHKGLAIVDILHPCVSFNKVNTYAWYREHTYWMDDHDPYDREAAFKRALESDPLPLGIFYIHEKPTFEEMVPAYRKDKTPLWKREPKLGLVKKFFEEKKL</sequence>
<evidence type="ECO:0000256" key="4">
    <source>
        <dbReference type="ARBA" id="ARBA00022723"/>
    </source>
</evidence>
<dbReference type="GO" id="GO:0016625">
    <property type="term" value="F:oxidoreductase activity, acting on the aldehyde or oxo group of donors, iron-sulfur protein as acceptor"/>
    <property type="evidence" value="ECO:0007669"/>
    <property type="project" value="UniProtKB-ARBA"/>
</dbReference>
<evidence type="ECO:0000256" key="3">
    <source>
        <dbReference type="ARBA" id="ARBA00001966"/>
    </source>
</evidence>
<dbReference type="GO" id="GO:0051536">
    <property type="term" value="F:iron-sulfur cluster binding"/>
    <property type="evidence" value="ECO:0007669"/>
    <property type="project" value="UniProtKB-KW"/>
</dbReference>
<dbReference type="InterPro" id="IPR011766">
    <property type="entry name" value="TPP_enzyme_TPP-bd"/>
</dbReference>
<dbReference type="GO" id="GO:0006082">
    <property type="term" value="P:organic acid metabolic process"/>
    <property type="evidence" value="ECO:0007669"/>
    <property type="project" value="UniProtKB-ARBA"/>
</dbReference>
<dbReference type="Pfam" id="PF02775">
    <property type="entry name" value="TPP_enzyme_C"/>
    <property type="match status" value="1"/>
</dbReference>
<evidence type="ECO:0000256" key="5">
    <source>
        <dbReference type="ARBA" id="ARBA00022842"/>
    </source>
</evidence>
<protein>
    <submittedName>
        <fullName evidence="12">2-oxoacid ferredoxin oxidoreductase</fullName>
    </submittedName>
</protein>
<dbReference type="PANTHER" id="PTHR48084:SF4">
    <property type="entry name" value="2-OXOGLUTARATE OXIDOREDUCTASE SUBUNIT KORB"/>
    <property type="match status" value="1"/>
</dbReference>
<evidence type="ECO:0000256" key="7">
    <source>
        <dbReference type="ARBA" id="ARBA00023004"/>
    </source>
</evidence>
<dbReference type="OrthoDB" id="30755at2157"/>
<name>A0A142CSU8_9EURY</name>
<feature type="domain" description="Thiamine pyrophosphate enzyme TPP-binding" evidence="10">
    <location>
        <begin position="61"/>
        <end position="204"/>
    </location>
</feature>
<organism evidence="12 13">
    <name type="scientific">Thermococcus peptonophilus</name>
    <dbReference type="NCBI Taxonomy" id="53952"/>
    <lineage>
        <taxon>Archaea</taxon>
        <taxon>Methanobacteriati</taxon>
        <taxon>Methanobacteriota</taxon>
        <taxon>Thermococci</taxon>
        <taxon>Thermococcales</taxon>
        <taxon>Thermococcaceae</taxon>
        <taxon>Thermococcus</taxon>
    </lineage>
</organism>
<dbReference type="GO" id="GO:0045333">
    <property type="term" value="P:cellular respiration"/>
    <property type="evidence" value="ECO:0007669"/>
    <property type="project" value="UniProtKB-ARBA"/>
</dbReference>
<evidence type="ECO:0000259" key="10">
    <source>
        <dbReference type="Pfam" id="PF02775"/>
    </source>
</evidence>
<evidence type="ECO:0000313" key="13">
    <source>
        <dbReference type="Proteomes" id="UP000073604"/>
    </source>
</evidence>
<comment type="cofactor">
    <cofactor evidence="1">
        <name>Mg(2+)</name>
        <dbReference type="ChEBI" id="CHEBI:18420"/>
    </cofactor>
</comment>
<dbReference type="GO" id="GO:0046872">
    <property type="term" value="F:metal ion binding"/>
    <property type="evidence" value="ECO:0007669"/>
    <property type="project" value="UniProtKB-KW"/>
</dbReference>
<dbReference type="GO" id="GO:0030976">
    <property type="term" value="F:thiamine pyrophosphate binding"/>
    <property type="evidence" value="ECO:0007669"/>
    <property type="project" value="InterPro"/>
</dbReference>
<dbReference type="RefSeq" id="WP_062386772.1">
    <property type="nucleotide sequence ID" value="NZ_CP014750.1"/>
</dbReference>
<dbReference type="InterPro" id="IPR051457">
    <property type="entry name" value="2-oxoacid:Fd_oxidoreductase"/>
</dbReference>
<keyword evidence="9" id="KW-0786">Thiamine pyrophosphate</keyword>
<accession>A0A142CSU8</accession>
<keyword evidence="6" id="KW-0560">Oxidoreductase</keyword>
<dbReference type="InterPro" id="IPR032686">
    <property type="entry name" value="PFO_beta_C"/>
</dbReference>
<dbReference type="InterPro" id="IPR011896">
    <property type="entry name" value="OFOB"/>
</dbReference>
<dbReference type="InterPro" id="IPR029061">
    <property type="entry name" value="THDP-binding"/>
</dbReference>
<comment type="cofactor">
    <cofactor evidence="2">
        <name>thiamine diphosphate</name>
        <dbReference type="ChEBI" id="CHEBI:58937"/>
    </cofactor>
</comment>
<keyword evidence="5" id="KW-0460">Magnesium</keyword>